<dbReference type="EMBL" id="BMSJ01000014">
    <property type="protein sequence ID" value="GGR47553.1"/>
    <property type="molecule type" value="Genomic_DNA"/>
</dbReference>
<protein>
    <submittedName>
        <fullName evidence="1">Uncharacterized protein</fullName>
    </submittedName>
</protein>
<accession>A0AAV4KRG5</accession>
<organism evidence="1 2">
    <name type="scientific">Streptomyces cinereoruber</name>
    <dbReference type="NCBI Taxonomy" id="67260"/>
    <lineage>
        <taxon>Bacteria</taxon>
        <taxon>Bacillati</taxon>
        <taxon>Actinomycetota</taxon>
        <taxon>Actinomycetes</taxon>
        <taxon>Kitasatosporales</taxon>
        <taxon>Streptomycetaceae</taxon>
        <taxon>Streptomyces</taxon>
    </lineage>
</organism>
<evidence type="ECO:0000313" key="1">
    <source>
        <dbReference type="EMBL" id="GGR47553.1"/>
    </source>
</evidence>
<comment type="caution">
    <text evidence="1">The sequence shown here is derived from an EMBL/GenBank/DDBJ whole genome shotgun (WGS) entry which is preliminary data.</text>
</comment>
<gene>
    <name evidence="1" type="ORF">GCM10010497_58660</name>
</gene>
<proteinExistence type="predicted"/>
<reference evidence="1 2" key="1">
    <citation type="journal article" date="2014" name="Int. J. Syst. Evol. Microbiol.">
        <title>Complete genome sequence of Corynebacterium casei LMG S-19264T (=DSM 44701T), isolated from a smear-ripened cheese.</title>
        <authorList>
            <consortium name="US DOE Joint Genome Institute (JGI-PGF)"/>
            <person name="Walter F."/>
            <person name="Albersmeier A."/>
            <person name="Kalinowski J."/>
            <person name="Ruckert C."/>
        </authorList>
    </citation>
    <scope>NUCLEOTIDE SEQUENCE [LARGE SCALE GENOMIC DNA]</scope>
    <source>
        <strain evidence="1 2">JCM 4205</strain>
    </source>
</reference>
<sequence>MMLTYRPIFEAADGGAGEAVEIVDARGACEVAGGTENDVILSHPKVSGLRSPVLQLRLPCAWAHVVRSGTPEVWRSDVRIRVICPMPAGS</sequence>
<evidence type="ECO:0000313" key="2">
    <source>
        <dbReference type="Proteomes" id="UP000642014"/>
    </source>
</evidence>
<name>A0AAV4KRG5_9ACTN</name>
<dbReference type="Proteomes" id="UP000642014">
    <property type="component" value="Unassembled WGS sequence"/>
</dbReference>
<dbReference type="AlphaFoldDB" id="A0AAV4KRG5"/>